<gene>
    <name evidence="1" type="ORF">M378DRAFT_13256</name>
</gene>
<keyword evidence="2" id="KW-1185">Reference proteome</keyword>
<protein>
    <submittedName>
        <fullName evidence="1">Uncharacterized protein</fullName>
    </submittedName>
</protein>
<reference evidence="1 2" key="1">
    <citation type="submission" date="2014-04" db="EMBL/GenBank/DDBJ databases">
        <title>Evolutionary Origins and Diversification of the Mycorrhizal Mutualists.</title>
        <authorList>
            <consortium name="DOE Joint Genome Institute"/>
            <consortium name="Mycorrhizal Genomics Consortium"/>
            <person name="Kohler A."/>
            <person name="Kuo A."/>
            <person name="Nagy L.G."/>
            <person name="Floudas D."/>
            <person name="Copeland A."/>
            <person name="Barry K.W."/>
            <person name="Cichocki N."/>
            <person name="Veneault-Fourrey C."/>
            <person name="LaButti K."/>
            <person name="Lindquist E.A."/>
            <person name="Lipzen A."/>
            <person name="Lundell T."/>
            <person name="Morin E."/>
            <person name="Murat C."/>
            <person name="Riley R."/>
            <person name="Ohm R."/>
            <person name="Sun H."/>
            <person name="Tunlid A."/>
            <person name="Henrissat B."/>
            <person name="Grigoriev I.V."/>
            <person name="Hibbett D.S."/>
            <person name="Martin F."/>
        </authorList>
    </citation>
    <scope>NUCLEOTIDE SEQUENCE [LARGE SCALE GENOMIC DNA]</scope>
    <source>
        <strain evidence="1 2">Koide BX008</strain>
    </source>
</reference>
<sequence>MHDGKWASEEVVFESLKDLPEKLLKRPEGPTSELERAEWPFLELKRPKPRHTFADLLMKLVDETELCGCAVQADS</sequence>
<name>A0A0C2WJQ0_AMAMK</name>
<evidence type="ECO:0000313" key="2">
    <source>
        <dbReference type="Proteomes" id="UP000054549"/>
    </source>
</evidence>
<dbReference type="EMBL" id="KN818279">
    <property type="protein sequence ID" value="KIL61782.1"/>
    <property type="molecule type" value="Genomic_DNA"/>
</dbReference>
<dbReference type="AlphaFoldDB" id="A0A0C2WJQ0"/>
<accession>A0A0C2WJQ0</accession>
<dbReference type="HOGENOM" id="CLU_2670585_0_0_1"/>
<organism evidence="1 2">
    <name type="scientific">Amanita muscaria (strain Koide BX008)</name>
    <dbReference type="NCBI Taxonomy" id="946122"/>
    <lineage>
        <taxon>Eukaryota</taxon>
        <taxon>Fungi</taxon>
        <taxon>Dikarya</taxon>
        <taxon>Basidiomycota</taxon>
        <taxon>Agaricomycotina</taxon>
        <taxon>Agaricomycetes</taxon>
        <taxon>Agaricomycetidae</taxon>
        <taxon>Agaricales</taxon>
        <taxon>Pluteineae</taxon>
        <taxon>Amanitaceae</taxon>
        <taxon>Amanita</taxon>
    </lineage>
</organism>
<proteinExistence type="predicted"/>
<dbReference type="Proteomes" id="UP000054549">
    <property type="component" value="Unassembled WGS sequence"/>
</dbReference>
<evidence type="ECO:0000313" key="1">
    <source>
        <dbReference type="EMBL" id="KIL61782.1"/>
    </source>
</evidence>
<dbReference type="InParanoid" id="A0A0C2WJQ0"/>